<organism evidence="1 2">
    <name type="scientific">Cutibacterium acnes</name>
    <name type="common">Propionibacterium acnes</name>
    <dbReference type="NCBI Taxonomy" id="1747"/>
    <lineage>
        <taxon>Bacteria</taxon>
        <taxon>Bacillati</taxon>
        <taxon>Actinomycetota</taxon>
        <taxon>Actinomycetes</taxon>
        <taxon>Propionibacteriales</taxon>
        <taxon>Propionibacteriaceae</taxon>
        <taxon>Cutibacterium</taxon>
    </lineage>
</organism>
<dbReference type="Proteomes" id="UP000226191">
    <property type="component" value="Unassembled WGS sequence"/>
</dbReference>
<dbReference type="OrthoDB" id="9965914at2"/>
<name>A0A2B7IZZ5_CUTAC</name>
<evidence type="ECO:0000313" key="1">
    <source>
        <dbReference type="EMBL" id="PGF35418.1"/>
    </source>
</evidence>
<protein>
    <submittedName>
        <fullName evidence="1">Uncharacterized protein</fullName>
    </submittedName>
</protein>
<proteinExistence type="predicted"/>
<dbReference type="AlphaFoldDB" id="A0A2B7IZZ5"/>
<sequence>MWQSGLRRGVLPWAMVADAIITQISTPRGGAYRSGVRGVRCDALQQIRGLCRWLPEADVRR</sequence>
<dbReference type="EMBL" id="MVCE01000002">
    <property type="protein sequence ID" value="PGF35418.1"/>
    <property type="molecule type" value="Genomic_DNA"/>
</dbReference>
<reference evidence="1 2" key="1">
    <citation type="submission" date="2017-02" db="EMBL/GenBank/DDBJ databases">
        <title>Prevalence of linear plasmids in Cutibacterium acnes isolates obtained from cancerous prostatic tissue.</title>
        <authorList>
            <person name="Davidsson S."/>
            <person name="Bruggemann H."/>
        </authorList>
    </citation>
    <scope>NUCLEOTIDE SEQUENCE [LARGE SCALE GENOMIC DNA]</scope>
    <source>
        <strain evidence="1 2">11-78</strain>
    </source>
</reference>
<dbReference type="RefSeq" id="WP_002515812.1">
    <property type="nucleotide sequence ID" value="NZ_AP019664.1"/>
</dbReference>
<accession>A0A2B7IZZ5</accession>
<comment type="caution">
    <text evidence="1">The sequence shown here is derived from an EMBL/GenBank/DDBJ whole genome shotgun (WGS) entry which is preliminary data.</text>
</comment>
<evidence type="ECO:0000313" key="2">
    <source>
        <dbReference type="Proteomes" id="UP000226191"/>
    </source>
</evidence>
<gene>
    <name evidence="1" type="ORF">B1B09_06120</name>
</gene>
<dbReference type="GeneID" id="92856130"/>